<name>A0A0H5Q5D4_9ZZZZ</name>
<dbReference type="EMBL" id="LN853755">
    <property type="protein sequence ID" value="CRY96624.1"/>
    <property type="molecule type" value="Genomic_DNA"/>
</dbReference>
<reference evidence="1" key="2">
    <citation type="submission" date="2015-07" db="EMBL/GenBank/DDBJ databases">
        <title>Plasmids, circular viruses and viroids from rat gut.</title>
        <authorList>
            <person name="Jorgensen T.J."/>
            <person name="Hansen M.A."/>
            <person name="Xu Z."/>
            <person name="Tabak M.A."/>
            <person name="Sorensen S.J."/>
            <person name="Hansen L.H."/>
        </authorList>
    </citation>
    <scope>NUCLEOTIDE SEQUENCE</scope>
    <source>
        <strain evidence="1">RGFK1179</strain>
    </source>
</reference>
<organism evidence="1">
    <name type="scientific">uncultured prokaryote</name>
    <dbReference type="NCBI Taxonomy" id="198431"/>
    <lineage>
        <taxon>unclassified sequences</taxon>
        <taxon>environmental samples</taxon>
    </lineage>
</organism>
<sequence>MEVQSIITDPSFTAADLKAGRRALDAAHAVMHSAVVGARAEGWSWERIGTVLGVSGETVRRRHAPAGVDDLEA</sequence>
<evidence type="ECO:0000313" key="1">
    <source>
        <dbReference type="EMBL" id="CRY96624.1"/>
    </source>
</evidence>
<proteinExistence type="predicted"/>
<protein>
    <submittedName>
        <fullName evidence="1">Uncharacterized protein</fullName>
    </submittedName>
</protein>
<reference evidence="1" key="1">
    <citation type="submission" date="2015-06" db="EMBL/GenBank/DDBJ databases">
        <authorList>
            <person name="Joergensen T."/>
        </authorList>
    </citation>
    <scope>NUCLEOTIDE SEQUENCE</scope>
    <source>
        <strain evidence="1">RGFK1179</strain>
    </source>
</reference>
<dbReference type="AlphaFoldDB" id="A0A0H5Q5D4"/>
<accession>A0A0H5Q5D4</accession>